<proteinExistence type="predicted"/>
<dbReference type="AlphaFoldDB" id="A0A4S8S117"/>
<comment type="caution">
    <text evidence="2">The sequence shown here is derived from an EMBL/GenBank/DDBJ whole genome shotgun (WGS) entry which is preliminary data.</text>
</comment>
<name>A0A4S8S117_AURPU</name>
<organism evidence="2 3">
    <name type="scientific">Aureobasidium pullulans</name>
    <name type="common">Black yeast</name>
    <name type="synonym">Pullularia pullulans</name>
    <dbReference type="NCBI Taxonomy" id="5580"/>
    <lineage>
        <taxon>Eukaryota</taxon>
        <taxon>Fungi</taxon>
        <taxon>Dikarya</taxon>
        <taxon>Ascomycota</taxon>
        <taxon>Pezizomycotina</taxon>
        <taxon>Dothideomycetes</taxon>
        <taxon>Dothideomycetidae</taxon>
        <taxon>Dothideales</taxon>
        <taxon>Saccotheciaceae</taxon>
        <taxon>Aureobasidium</taxon>
    </lineage>
</organism>
<evidence type="ECO:0000313" key="3">
    <source>
        <dbReference type="Proteomes" id="UP000304951"/>
    </source>
</evidence>
<evidence type="ECO:0008006" key="4">
    <source>
        <dbReference type="Google" id="ProtNLM"/>
    </source>
</evidence>
<feature type="region of interest" description="Disordered" evidence="1">
    <location>
        <begin position="1"/>
        <end position="36"/>
    </location>
</feature>
<sequence>MADHHSHQTSSLKRKRSPPDHAPTSRFKQEDDEPVEQINRSYDQNGSSLVSSLTEHDRYASITDRIIDHLGIVDILALTRTSKSLSNLYNNSLPRHWDIDQRLSRFVTDPTKFRRILGRNNGLIVGSLPLQFFSRLQWDDSSLDILVEKGEAATAMKAHIRSQGYREPNIIDYDMGHSGIHFKRTPWTKAGDSKSTINLITSPEISIHVPSYEKETDTLQNFDNAISSLDGARRIGDVKTWSIPLDCAGFKIVPEVVSKSRSFYETNTFQVVTHREHGKELSYKIHTEAFECCTLRYRYTFDFMEHPRDDFHYYLRYKLCRRAALQIKHHQDNNTFTLGIEETSPSLEVMSKAREDDIGESVYVCPLLEARGNKVFKRPDGWKYADDDIRVIYDEWIKYSYDPQKVKVEIKEEKED</sequence>
<reference evidence="2 3" key="1">
    <citation type="submission" date="2018-10" db="EMBL/GenBank/DDBJ databases">
        <title>Fifty Aureobasidium pullulans genomes reveal a recombining polyextremotolerant generalist.</title>
        <authorList>
            <person name="Gostincar C."/>
            <person name="Turk M."/>
            <person name="Zajc J."/>
            <person name="Gunde-Cimerman N."/>
        </authorList>
    </citation>
    <scope>NUCLEOTIDE SEQUENCE [LARGE SCALE GENOMIC DNA]</scope>
    <source>
        <strain evidence="2 3">EXF-11900</strain>
    </source>
</reference>
<accession>A0A4S8S117</accession>
<dbReference type="EMBL" id="QZAF01000985">
    <property type="protein sequence ID" value="THV63935.1"/>
    <property type="molecule type" value="Genomic_DNA"/>
</dbReference>
<protein>
    <recommendedName>
        <fullName evidence="4">F-box domain-containing protein</fullName>
    </recommendedName>
</protein>
<evidence type="ECO:0000313" key="2">
    <source>
        <dbReference type="EMBL" id="THV63935.1"/>
    </source>
</evidence>
<dbReference type="Proteomes" id="UP000304951">
    <property type="component" value="Unassembled WGS sequence"/>
</dbReference>
<gene>
    <name evidence="2" type="ORF">D6D28_10278</name>
</gene>
<evidence type="ECO:0000256" key="1">
    <source>
        <dbReference type="SAM" id="MobiDB-lite"/>
    </source>
</evidence>